<sequence>MNNLNLKNLFWRFFKRLANLNLSLLILFLIIIACILGSILEQEQDNLYYAINYLNYSSLILFLGFDHVFRTWWFTLLLFTLGMTLMSCTFTTQMPSLKNARRWKFVYSKKISDSSTFDINRYSSSNYSLINFIYSLVHSDFFVFCRNSSIYSYKGLYGRVAPIFVHFSIVAILIGSIYGFFYSFVLQEITPVGEIFHLKNLVYSGFYSNLESKLFGHVDDFYIRYYNSGSVQQFFSKLSLYLNNQNSSVSTLIYVNKPLNFHGITFYQTDWELNSLRLSVNKDYFFQQNLIKKTDGGQVFWVSSLKLSENKKLLFVLNRLDSKVLICSDNGIILQEVLIGQNFYINSTSCCIENIISSTGLQIKYDPSISIVYFGFFVMIITTFLSYSSYSQIWIYDSSSLLEFVGSTNRATLFFEQDILIIDQIYLSYTDLKLNTLFKQILVLR</sequence>
<proteinExistence type="inferred from homology"/>
<dbReference type="InterPro" id="IPR007816">
    <property type="entry name" value="ResB-like_domain"/>
</dbReference>
<evidence type="ECO:0000256" key="7">
    <source>
        <dbReference type="SAM" id="Phobius"/>
    </source>
</evidence>
<dbReference type="GO" id="GO:0009535">
    <property type="term" value="C:chloroplast thylakoid membrane"/>
    <property type="evidence" value="ECO:0007669"/>
    <property type="project" value="UniProtKB-SubCell"/>
</dbReference>
<dbReference type="EMBL" id="MF101427">
    <property type="protein sequence ID" value="ARW63248.1"/>
    <property type="molecule type" value="Genomic_DNA"/>
</dbReference>
<dbReference type="HAMAP" id="MF_01392">
    <property type="entry name" value="CytC_Ccs1"/>
    <property type="match status" value="1"/>
</dbReference>
<feature type="transmembrane region" description="Helical" evidence="7">
    <location>
        <begin position="156"/>
        <end position="181"/>
    </location>
</feature>
<dbReference type="GO" id="GO:0017004">
    <property type="term" value="P:cytochrome complex assembly"/>
    <property type="evidence" value="ECO:0007669"/>
    <property type="project" value="UniProtKB-UniRule"/>
</dbReference>
<dbReference type="PROSITE" id="PS51257">
    <property type="entry name" value="PROKAR_LIPOPROTEIN"/>
    <property type="match status" value="1"/>
</dbReference>
<dbReference type="Pfam" id="PF05140">
    <property type="entry name" value="ResB"/>
    <property type="match status" value="2"/>
</dbReference>
<evidence type="ECO:0000256" key="6">
    <source>
        <dbReference type="HAMAP-Rule" id="MF_01392"/>
    </source>
</evidence>
<evidence type="ECO:0000256" key="1">
    <source>
        <dbReference type="ARBA" id="ARBA00004141"/>
    </source>
</evidence>
<feature type="transmembrane region" description="Helical" evidence="7">
    <location>
        <begin position="20"/>
        <end position="40"/>
    </location>
</feature>
<keyword evidence="4 6" id="KW-1133">Transmembrane helix</keyword>
<evidence type="ECO:0000259" key="8">
    <source>
        <dbReference type="Pfam" id="PF05140"/>
    </source>
</evidence>
<keyword evidence="5 6" id="KW-0472">Membrane</keyword>
<dbReference type="RefSeq" id="YP_009394686.1">
    <property type="nucleotide sequence ID" value="NC_035274.1"/>
</dbReference>
<dbReference type="AlphaFoldDB" id="A0A1Z1MAZ3"/>
<organism evidence="9">
    <name type="scientific">Polysiphonia elongata</name>
    <dbReference type="NCBI Taxonomy" id="159753"/>
    <lineage>
        <taxon>Eukaryota</taxon>
        <taxon>Rhodophyta</taxon>
        <taxon>Florideophyceae</taxon>
        <taxon>Rhodymeniophycidae</taxon>
        <taxon>Ceramiales</taxon>
        <taxon>Rhodomelaceae</taxon>
        <taxon>Polysiphonioideae</taxon>
        <taxon>Polysiphonia</taxon>
    </lineage>
</organism>
<geneLocation type="chloroplast" evidence="9"/>
<keyword evidence="3 6" id="KW-0201">Cytochrome c-type biogenesis</keyword>
<keyword evidence="9" id="KW-0934">Plastid</keyword>
<evidence type="ECO:0000256" key="2">
    <source>
        <dbReference type="ARBA" id="ARBA00022692"/>
    </source>
</evidence>
<feature type="transmembrane region" description="Helical" evidence="7">
    <location>
        <begin position="71"/>
        <end position="92"/>
    </location>
</feature>
<feature type="transmembrane region" description="Helical" evidence="7">
    <location>
        <begin position="371"/>
        <end position="390"/>
    </location>
</feature>
<keyword evidence="9" id="KW-0150">Chloroplast</keyword>
<keyword evidence="2 6" id="KW-0812">Transmembrane</keyword>
<keyword evidence="6" id="KW-0793">Thylakoid</keyword>
<feature type="transmembrane region" description="Helical" evidence="7">
    <location>
        <begin position="47"/>
        <end position="65"/>
    </location>
</feature>
<dbReference type="PANTHER" id="PTHR31566:SF0">
    <property type="entry name" value="CYTOCHROME C BIOGENESIS PROTEIN CCS1, CHLOROPLASTIC"/>
    <property type="match status" value="1"/>
</dbReference>
<feature type="domain" description="ResB-like" evidence="8">
    <location>
        <begin position="357"/>
        <end position="418"/>
    </location>
</feature>
<evidence type="ECO:0000256" key="5">
    <source>
        <dbReference type="ARBA" id="ARBA00023136"/>
    </source>
</evidence>
<dbReference type="InterPro" id="IPR023494">
    <property type="entry name" value="Cyt_c_bgen_Ccs1/CcsB/ResB"/>
</dbReference>
<comment type="subcellular location">
    <subcellularLocation>
        <location evidence="1">Membrane</location>
        <topology evidence="1">Multi-pass membrane protein</topology>
    </subcellularLocation>
    <subcellularLocation>
        <location evidence="6">Plastid</location>
        <location evidence="6">Chloroplast thylakoid membrane</location>
        <topology evidence="6">Multi-pass membrane protein</topology>
    </subcellularLocation>
</comment>
<gene>
    <name evidence="6 9" type="primary">ccs1</name>
</gene>
<evidence type="ECO:0000256" key="3">
    <source>
        <dbReference type="ARBA" id="ARBA00022748"/>
    </source>
</evidence>
<dbReference type="PANTHER" id="PTHR31566">
    <property type="entry name" value="CYTOCHROME C BIOGENESIS PROTEIN CCS1, CHLOROPLASTIC"/>
    <property type="match status" value="1"/>
</dbReference>
<evidence type="ECO:0000256" key="4">
    <source>
        <dbReference type="ARBA" id="ARBA00022989"/>
    </source>
</evidence>
<name>A0A1Z1MAZ3_9FLOR</name>
<feature type="domain" description="ResB-like" evidence="8">
    <location>
        <begin position="21"/>
        <end position="283"/>
    </location>
</feature>
<evidence type="ECO:0000313" key="9">
    <source>
        <dbReference type="EMBL" id="ARW63248.1"/>
    </source>
</evidence>
<accession>A0A1Z1MAZ3</accession>
<protein>
    <recommendedName>
        <fullName evidence="6">Cytochrome c biogenesis protein Ccs1</fullName>
    </recommendedName>
</protein>
<dbReference type="GeneID" id="33356589"/>
<comment type="function">
    <text evidence="6">Required during biogenesis of c-type cytochromes (cytochrome c6 and cytochrome f) at the step of heme attachment.</text>
</comment>
<comment type="similarity">
    <text evidence="6">Belongs to the Ccs1/CcsB family.</text>
</comment>
<comment type="subunit">
    <text evidence="6">May interact with CcsA.</text>
</comment>
<reference evidence="9" key="1">
    <citation type="journal article" date="2017" name="J. Phycol.">
        <title>Analysis of chloroplast genomes and a supermatrix inform reclassification of the Rhodomelaceae (Rhodophyta).</title>
        <authorList>
            <person name="Diaz-Tapia P."/>
            <person name="Maggs C.A."/>
            <person name="West J.A."/>
            <person name="Verbruggen H."/>
        </authorList>
    </citation>
    <scope>NUCLEOTIDE SEQUENCE</scope>
    <source>
        <strain evidence="9">PD547</strain>
    </source>
</reference>